<dbReference type="GO" id="GO:0005829">
    <property type="term" value="C:cytosol"/>
    <property type="evidence" value="ECO:0007669"/>
    <property type="project" value="TreeGrafter"/>
</dbReference>
<dbReference type="OrthoDB" id="4120135at2759"/>
<dbReference type="GO" id="GO:0005886">
    <property type="term" value="C:plasma membrane"/>
    <property type="evidence" value="ECO:0007669"/>
    <property type="project" value="TreeGrafter"/>
</dbReference>
<dbReference type="Proteomes" id="UP000054342">
    <property type="component" value="Unassembled WGS sequence"/>
</dbReference>
<dbReference type="InterPro" id="IPR011021">
    <property type="entry name" value="Arrestin-like_N"/>
</dbReference>
<dbReference type="Gene3D" id="2.60.40.640">
    <property type="match status" value="1"/>
</dbReference>
<dbReference type="PANTHER" id="PTHR11188:SF17">
    <property type="entry name" value="FI21816P1"/>
    <property type="match status" value="1"/>
</dbReference>
<protein>
    <recommendedName>
        <fullName evidence="4">Arrestin-like N-terminal domain-containing protein</fullName>
    </recommendedName>
</protein>
<name>A0A0D2EAX3_9EURO</name>
<dbReference type="GO" id="GO:0031625">
    <property type="term" value="F:ubiquitin protein ligase binding"/>
    <property type="evidence" value="ECO:0007669"/>
    <property type="project" value="TreeGrafter"/>
</dbReference>
<evidence type="ECO:0000313" key="5">
    <source>
        <dbReference type="EMBL" id="KIW51825.1"/>
    </source>
</evidence>
<dbReference type="PANTHER" id="PTHR11188">
    <property type="entry name" value="ARRESTIN DOMAIN CONTAINING PROTEIN"/>
    <property type="match status" value="1"/>
</dbReference>
<dbReference type="HOGENOM" id="CLU_563992_0_0_1"/>
<proteinExistence type="inferred from homology"/>
<dbReference type="EMBL" id="KN847322">
    <property type="protein sequence ID" value="KIW51825.1"/>
    <property type="molecule type" value="Genomic_DNA"/>
</dbReference>
<evidence type="ECO:0000313" key="6">
    <source>
        <dbReference type="Proteomes" id="UP000054342"/>
    </source>
</evidence>
<accession>A0A0D2EAX3</accession>
<keyword evidence="2" id="KW-0833">Ubl conjugation pathway</keyword>
<keyword evidence="6" id="KW-1185">Reference proteome</keyword>
<evidence type="ECO:0000259" key="4">
    <source>
        <dbReference type="Pfam" id="PF00339"/>
    </source>
</evidence>
<dbReference type="AlphaFoldDB" id="A0A0D2EAX3"/>
<dbReference type="GO" id="GO:0070086">
    <property type="term" value="P:ubiquitin-dependent endocytosis"/>
    <property type="evidence" value="ECO:0007669"/>
    <property type="project" value="TreeGrafter"/>
</dbReference>
<dbReference type="InterPro" id="IPR050357">
    <property type="entry name" value="Arrestin_domain-protein"/>
</dbReference>
<dbReference type="Pfam" id="PF00339">
    <property type="entry name" value="Arrestin_N"/>
    <property type="match status" value="1"/>
</dbReference>
<reference evidence="5 6" key="1">
    <citation type="submission" date="2015-01" db="EMBL/GenBank/DDBJ databases">
        <title>The Genome Sequence of Exophiala xenobiotica CBS118157.</title>
        <authorList>
            <consortium name="The Broad Institute Genomics Platform"/>
            <person name="Cuomo C."/>
            <person name="de Hoog S."/>
            <person name="Gorbushina A."/>
            <person name="Stielow B."/>
            <person name="Teixiera M."/>
            <person name="Abouelleil A."/>
            <person name="Chapman S.B."/>
            <person name="Priest M."/>
            <person name="Young S.K."/>
            <person name="Wortman J."/>
            <person name="Nusbaum C."/>
            <person name="Birren B."/>
        </authorList>
    </citation>
    <scope>NUCLEOTIDE SEQUENCE [LARGE SCALE GENOMIC DNA]</scope>
    <source>
        <strain evidence="5 6">CBS 118157</strain>
    </source>
</reference>
<evidence type="ECO:0000256" key="3">
    <source>
        <dbReference type="ARBA" id="ARBA00038766"/>
    </source>
</evidence>
<dbReference type="RefSeq" id="XP_013312409.1">
    <property type="nucleotide sequence ID" value="XM_013456955.1"/>
</dbReference>
<comment type="similarity">
    <text evidence="1">Belongs to the arrestin family.</text>
</comment>
<feature type="domain" description="Arrestin-like N-terminal" evidence="4">
    <location>
        <begin position="10"/>
        <end position="170"/>
    </location>
</feature>
<evidence type="ECO:0000256" key="1">
    <source>
        <dbReference type="ARBA" id="ARBA00005298"/>
    </source>
</evidence>
<dbReference type="InterPro" id="IPR014752">
    <property type="entry name" value="Arrestin-like_C"/>
</dbReference>
<dbReference type="GO" id="GO:0030674">
    <property type="term" value="F:protein-macromolecule adaptor activity"/>
    <property type="evidence" value="ECO:0007669"/>
    <property type="project" value="TreeGrafter"/>
</dbReference>
<dbReference type="GeneID" id="25332418"/>
<gene>
    <name evidence="5" type="ORF">PV05_10510</name>
</gene>
<comment type="subunit">
    <text evidence="3">Interacts with hulA.</text>
</comment>
<sequence length="464" mass="51190">MALSIRLSHDEATPFTPGSAVLGVVKLTTHEEQIIESLDIDFRGLTKVLLNQNYGDLVVSRTDYVSKSYLFSRHLSLYGGDSIQYKGTYAWPFAFRIPLFAAPRAVIPGSKESFFPKYPWKGDLALDVHPLPPTMVQTGKFVCTVQYVLEATLLQRPAAPNHRKSKDNKVQASKRISVQNLEMPSPTYSGSDVPYIIHRHKMPSPSAESSHRSVQRLLPIFRKGLCPKSEVNIRFSVFLPKKLEIKEQQSLSIPVSCTMDSSPAGQELLSSAVDRCPNLIIYSFKLTLVQHTHVRAGCHTSSLKKRIFTRKGSGILSIAYTNTSASQPVGNTPTSSVNLCDNADLSVPAGLLGADFSTYNIARCHSLEVFFWMKYERKKHKFTLRDVPIQVVPQYSSELERRLSEGVEEDDVYGCDLAGIQWRDYTGSASGMTSGVAGISQAVIEDSGGDGDVIPATPPPAYTV</sequence>
<evidence type="ECO:0000256" key="2">
    <source>
        <dbReference type="ARBA" id="ARBA00022786"/>
    </source>
</evidence>
<organism evidence="5 6">
    <name type="scientific">Exophiala xenobiotica</name>
    <dbReference type="NCBI Taxonomy" id="348802"/>
    <lineage>
        <taxon>Eukaryota</taxon>
        <taxon>Fungi</taxon>
        <taxon>Dikarya</taxon>
        <taxon>Ascomycota</taxon>
        <taxon>Pezizomycotina</taxon>
        <taxon>Eurotiomycetes</taxon>
        <taxon>Chaetothyriomycetidae</taxon>
        <taxon>Chaetothyriales</taxon>
        <taxon>Herpotrichiellaceae</taxon>
        <taxon>Exophiala</taxon>
    </lineage>
</organism>